<evidence type="ECO:0000256" key="1">
    <source>
        <dbReference type="ARBA" id="ARBA00000109"/>
    </source>
</evidence>
<keyword evidence="7 8" id="KW-0694">RNA-binding</keyword>
<keyword evidence="8" id="KW-0460">Magnesium</keyword>
<dbReference type="SUPFAM" id="SSF69065">
    <property type="entry name" value="RNase III domain-like"/>
    <property type="match status" value="1"/>
</dbReference>
<dbReference type="EC" id="3.1.26.3" evidence="8"/>
<dbReference type="InterPro" id="IPR000999">
    <property type="entry name" value="RNase_III_dom"/>
</dbReference>
<dbReference type="Gene3D" id="1.10.1520.10">
    <property type="entry name" value="Ribonuclease III domain"/>
    <property type="match status" value="1"/>
</dbReference>
<dbReference type="PROSITE" id="PS50142">
    <property type="entry name" value="RNASE_3_2"/>
    <property type="match status" value="1"/>
</dbReference>
<name>A0A449A4Q7_9BACT</name>
<dbReference type="EMBL" id="LR214951">
    <property type="protein sequence ID" value="VEU59270.1"/>
    <property type="molecule type" value="Genomic_DNA"/>
</dbReference>
<keyword evidence="8" id="KW-0963">Cytoplasm</keyword>
<protein>
    <recommendedName>
        <fullName evidence="8">Ribonuclease 3</fullName>
        <ecNumber evidence="8">3.1.26.3</ecNumber>
    </recommendedName>
    <alternativeName>
        <fullName evidence="8">Ribonuclease III</fullName>
        <shortName evidence="8">RNase III</shortName>
    </alternativeName>
</protein>
<evidence type="ECO:0000256" key="2">
    <source>
        <dbReference type="ARBA" id="ARBA00010183"/>
    </source>
</evidence>
<dbReference type="Pfam" id="PF00035">
    <property type="entry name" value="dsrm"/>
    <property type="match status" value="1"/>
</dbReference>
<dbReference type="PROSITE" id="PS00517">
    <property type="entry name" value="RNASE_3_1"/>
    <property type="match status" value="1"/>
</dbReference>
<accession>A0A449A4Q7</accession>
<keyword evidence="8" id="KW-0479">Metal-binding</keyword>
<dbReference type="KEGG" id="mnu:NCTC10166_00229"/>
<dbReference type="GO" id="GO:0046872">
    <property type="term" value="F:metal ion binding"/>
    <property type="evidence" value="ECO:0007669"/>
    <property type="project" value="UniProtKB-KW"/>
</dbReference>
<dbReference type="InterPro" id="IPR036389">
    <property type="entry name" value="RNase_III_sf"/>
</dbReference>
<comment type="cofactor">
    <cofactor evidence="8">
        <name>Mg(2+)</name>
        <dbReference type="ChEBI" id="CHEBI:18420"/>
    </cofactor>
</comment>
<dbReference type="AlphaFoldDB" id="A0A449A4Q7"/>
<keyword evidence="6 8" id="KW-0378">Hydrolase</keyword>
<reference evidence="11 12" key="1">
    <citation type="submission" date="2019-01" db="EMBL/GenBank/DDBJ databases">
        <authorList>
            <consortium name="Pathogen Informatics"/>
        </authorList>
    </citation>
    <scope>NUCLEOTIDE SEQUENCE [LARGE SCALE GENOMIC DNA]</scope>
    <source>
        <strain evidence="11 12">NCTC10166</strain>
    </source>
</reference>
<evidence type="ECO:0000256" key="6">
    <source>
        <dbReference type="ARBA" id="ARBA00022801"/>
    </source>
</evidence>
<dbReference type="GO" id="GO:0005737">
    <property type="term" value="C:cytoplasm"/>
    <property type="evidence" value="ECO:0007669"/>
    <property type="project" value="UniProtKB-SubCell"/>
</dbReference>
<proteinExistence type="inferred from homology"/>
<feature type="active site" evidence="8">
    <location>
        <position position="49"/>
    </location>
</feature>
<comment type="subcellular location">
    <subcellularLocation>
        <location evidence="8">Cytoplasm</location>
    </subcellularLocation>
</comment>
<dbReference type="HAMAP" id="MF_00104">
    <property type="entry name" value="RNase_III"/>
    <property type="match status" value="1"/>
</dbReference>
<dbReference type="GO" id="GO:0003725">
    <property type="term" value="F:double-stranded RNA binding"/>
    <property type="evidence" value="ECO:0007669"/>
    <property type="project" value="TreeGrafter"/>
</dbReference>
<organism evidence="11 12">
    <name type="scientific">Mesomycoplasma neurolyticum</name>
    <dbReference type="NCBI Taxonomy" id="2120"/>
    <lineage>
        <taxon>Bacteria</taxon>
        <taxon>Bacillati</taxon>
        <taxon>Mycoplasmatota</taxon>
        <taxon>Mycoplasmoidales</taxon>
        <taxon>Metamycoplasmataceae</taxon>
        <taxon>Mesomycoplasma</taxon>
    </lineage>
</organism>
<evidence type="ECO:0000256" key="3">
    <source>
        <dbReference type="ARBA" id="ARBA00022664"/>
    </source>
</evidence>
<dbReference type="GO" id="GO:0010468">
    <property type="term" value="P:regulation of gene expression"/>
    <property type="evidence" value="ECO:0007669"/>
    <property type="project" value="TreeGrafter"/>
</dbReference>
<dbReference type="GO" id="GO:0008033">
    <property type="term" value="P:tRNA processing"/>
    <property type="evidence" value="ECO:0007669"/>
    <property type="project" value="UniProtKB-KW"/>
</dbReference>
<feature type="binding site" evidence="8">
    <location>
        <position position="45"/>
    </location>
    <ligand>
        <name>Mg(2+)</name>
        <dbReference type="ChEBI" id="CHEBI:18420"/>
    </ligand>
</feature>
<dbReference type="CDD" id="cd00593">
    <property type="entry name" value="RIBOc"/>
    <property type="match status" value="1"/>
</dbReference>
<dbReference type="GO" id="GO:0004525">
    <property type="term" value="F:ribonuclease III activity"/>
    <property type="evidence" value="ECO:0007669"/>
    <property type="project" value="UniProtKB-UniRule"/>
</dbReference>
<evidence type="ECO:0000256" key="5">
    <source>
        <dbReference type="ARBA" id="ARBA00022759"/>
    </source>
</evidence>
<comment type="function">
    <text evidence="8">Digests double-stranded RNA. Involved in the processing of primary rRNA transcript to yield the immediate precursors to the large and small rRNAs (23S and 16S). Processes some mRNAs, and tRNAs when they are encoded in the rRNA operon. Processes pre-crRNA and tracrRNA of type II CRISPR loci if present in the organism.</text>
</comment>
<keyword evidence="5 8" id="KW-0255">Endonuclease</keyword>
<feature type="active site" evidence="8">
    <location>
        <position position="119"/>
    </location>
</feature>
<dbReference type="Gene3D" id="3.30.160.20">
    <property type="match status" value="1"/>
</dbReference>
<dbReference type="Pfam" id="PF14622">
    <property type="entry name" value="Ribonucleas_3_3"/>
    <property type="match status" value="1"/>
</dbReference>
<evidence type="ECO:0000259" key="10">
    <source>
        <dbReference type="PROSITE" id="PS50142"/>
    </source>
</evidence>
<feature type="domain" description="DRBM" evidence="9">
    <location>
        <begin position="155"/>
        <end position="219"/>
    </location>
</feature>
<comment type="subunit">
    <text evidence="8">Homodimer.</text>
</comment>
<dbReference type="GO" id="GO:0019843">
    <property type="term" value="F:rRNA binding"/>
    <property type="evidence" value="ECO:0007669"/>
    <property type="project" value="UniProtKB-KW"/>
</dbReference>
<dbReference type="RefSeq" id="WP_129719673.1">
    <property type="nucleotide sequence ID" value="NZ_LR214951.1"/>
</dbReference>
<dbReference type="GO" id="GO:0006364">
    <property type="term" value="P:rRNA processing"/>
    <property type="evidence" value="ECO:0007669"/>
    <property type="project" value="UniProtKB-UniRule"/>
</dbReference>
<keyword evidence="8" id="KW-0819">tRNA processing</keyword>
<dbReference type="NCBIfam" id="TIGR02191">
    <property type="entry name" value="RNaseIII"/>
    <property type="match status" value="1"/>
</dbReference>
<keyword evidence="3 8" id="KW-0507">mRNA processing</keyword>
<keyword evidence="4 8" id="KW-0540">Nuclease</keyword>
<dbReference type="InterPro" id="IPR014720">
    <property type="entry name" value="dsRBD_dom"/>
</dbReference>
<comment type="similarity">
    <text evidence="2">Belongs to the ribonuclease III family.</text>
</comment>
<dbReference type="SMART" id="SM00535">
    <property type="entry name" value="RIBOc"/>
    <property type="match status" value="1"/>
</dbReference>
<keyword evidence="12" id="KW-1185">Reference proteome</keyword>
<feature type="binding site" evidence="8">
    <location>
        <position position="119"/>
    </location>
    <ligand>
        <name>Mg(2+)</name>
        <dbReference type="ChEBI" id="CHEBI:18420"/>
    </ligand>
</feature>
<evidence type="ECO:0000256" key="4">
    <source>
        <dbReference type="ARBA" id="ARBA00022722"/>
    </source>
</evidence>
<sequence length="223" mass="25779">MKNKIINFLNQFDIKPNNLLLFKQVFTHKTFSNENKKFLHYDRLEFLGDALIQFKISLLIYKTFPKITEGEATIKRSKIVNTSSLAKIAFNLKLNQYLQISKGALEILDNPKVNADLFEALSAAIYLDQGEKKLDEFFEKTIYNLVIDSHQILKDPKSQFQEYIQASTKQNATYKVVWNNEVFEAKLLFDDQIYGIGKGKSKKEAETNAAINALERLKKNEIN</sequence>
<evidence type="ECO:0000313" key="11">
    <source>
        <dbReference type="EMBL" id="VEU59270.1"/>
    </source>
</evidence>
<dbReference type="PANTHER" id="PTHR11207:SF0">
    <property type="entry name" value="RIBONUCLEASE 3"/>
    <property type="match status" value="1"/>
</dbReference>
<evidence type="ECO:0000313" key="12">
    <source>
        <dbReference type="Proteomes" id="UP000289440"/>
    </source>
</evidence>
<dbReference type="PROSITE" id="PS50137">
    <property type="entry name" value="DS_RBD"/>
    <property type="match status" value="1"/>
</dbReference>
<comment type="catalytic activity">
    <reaction evidence="1 8">
        <text>Endonucleolytic cleavage to 5'-phosphomonoester.</text>
        <dbReference type="EC" id="3.1.26.3"/>
    </reaction>
</comment>
<dbReference type="InterPro" id="IPR011907">
    <property type="entry name" value="RNase_III"/>
</dbReference>
<evidence type="ECO:0000256" key="8">
    <source>
        <dbReference type="HAMAP-Rule" id="MF_00104"/>
    </source>
</evidence>
<dbReference type="CDD" id="cd10845">
    <property type="entry name" value="DSRM_RNAse_III_family"/>
    <property type="match status" value="1"/>
</dbReference>
<keyword evidence="8" id="KW-0699">rRNA-binding</keyword>
<dbReference type="SMART" id="SM00358">
    <property type="entry name" value="DSRM"/>
    <property type="match status" value="1"/>
</dbReference>
<evidence type="ECO:0000259" key="9">
    <source>
        <dbReference type="PROSITE" id="PS50137"/>
    </source>
</evidence>
<feature type="domain" description="RNase III" evidence="10">
    <location>
        <begin position="5"/>
        <end position="130"/>
    </location>
</feature>
<evidence type="ECO:0000256" key="7">
    <source>
        <dbReference type="ARBA" id="ARBA00022884"/>
    </source>
</evidence>
<keyword evidence="8" id="KW-0698">rRNA processing</keyword>
<feature type="binding site" evidence="8">
    <location>
        <position position="116"/>
    </location>
    <ligand>
        <name>Mg(2+)</name>
        <dbReference type="ChEBI" id="CHEBI:18420"/>
    </ligand>
</feature>
<dbReference type="Proteomes" id="UP000289440">
    <property type="component" value="Chromosome"/>
</dbReference>
<dbReference type="OrthoDB" id="9805026at2"/>
<dbReference type="SUPFAM" id="SSF54768">
    <property type="entry name" value="dsRNA-binding domain-like"/>
    <property type="match status" value="1"/>
</dbReference>
<dbReference type="GO" id="GO:0006397">
    <property type="term" value="P:mRNA processing"/>
    <property type="evidence" value="ECO:0007669"/>
    <property type="project" value="UniProtKB-UniRule"/>
</dbReference>
<gene>
    <name evidence="8 11" type="primary">rnc</name>
    <name evidence="11" type="ORF">NCTC10166_00229</name>
</gene>
<dbReference type="PANTHER" id="PTHR11207">
    <property type="entry name" value="RIBONUCLEASE III"/>
    <property type="match status" value="1"/>
</dbReference>